<feature type="transmembrane region" description="Helical" evidence="1">
    <location>
        <begin position="334"/>
        <end position="353"/>
    </location>
</feature>
<feature type="transmembrane region" description="Helical" evidence="1">
    <location>
        <begin position="964"/>
        <end position="983"/>
    </location>
</feature>
<dbReference type="Gene3D" id="3.30.70.1440">
    <property type="entry name" value="Multidrug efflux transporter AcrB pore domain"/>
    <property type="match status" value="1"/>
</dbReference>
<protein>
    <recommendedName>
        <fullName evidence="4">Acriflavin resistance protein</fullName>
    </recommendedName>
</protein>
<dbReference type="PANTHER" id="PTHR32063:SF0">
    <property type="entry name" value="SWARMING MOTILITY PROTEIN SWRC"/>
    <property type="match status" value="1"/>
</dbReference>
<dbReference type="GO" id="GO:0005886">
    <property type="term" value="C:plasma membrane"/>
    <property type="evidence" value="ECO:0007669"/>
    <property type="project" value="TreeGrafter"/>
</dbReference>
<dbReference type="Gene3D" id="3.30.70.1430">
    <property type="entry name" value="Multidrug efflux transporter AcrB pore domain"/>
    <property type="match status" value="2"/>
</dbReference>
<feature type="transmembrane region" description="Helical" evidence="1">
    <location>
        <begin position="473"/>
        <end position="493"/>
    </location>
</feature>
<feature type="transmembrane region" description="Helical" evidence="1">
    <location>
        <begin position="995"/>
        <end position="1021"/>
    </location>
</feature>
<dbReference type="Gene3D" id="3.30.70.1320">
    <property type="entry name" value="Multidrug efflux transporter AcrB pore domain like"/>
    <property type="match status" value="1"/>
</dbReference>
<dbReference type="InterPro" id="IPR001036">
    <property type="entry name" value="Acrflvin-R"/>
</dbReference>
<comment type="caution">
    <text evidence="2">The sequence shown here is derived from an EMBL/GenBank/DDBJ whole genome shotgun (WGS) entry which is preliminary data.</text>
</comment>
<feature type="transmembrane region" description="Helical" evidence="1">
    <location>
        <begin position="386"/>
        <end position="407"/>
    </location>
</feature>
<evidence type="ECO:0000313" key="3">
    <source>
        <dbReference type="Proteomes" id="UP000192343"/>
    </source>
</evidence>
<keyword evidence="1" id="KW-1133">Transmembrane helix</keyword>
<feature type="transmembrane region" description="Helical" evidence="1">
    <location>
        <begin position="539"/>
        <end position="561"/>
    </location>
</feature>
<feature type="transmembrane region" description="Helical" evidence="1">
    <location>
        <begin position="918"/>
        <end position="943"/>
    </location>
</feature>
<accession>A0A1Y1RTT9</accession>
<dbReference type="Proteomes" id="UP000192343">
    <property type="component" value="Unassembled WGS sequence"/>
</dbReference>
<dbReference type="Gene3D" id="1.20.1640.10">
    <property type="entry name" value="Multidrug efflux transporter AcrB transmembrane domain"/>
    <property type="match status" value="2"/>
</dbReference>
<dbReference type="PANTHER" id="PTHR32063">
    <property type="match status" value="1"/>
</dbReference>
<reference evidence="2 3" key="1">
    <citation type="submission" date="2017-03" db="EMBL/GenBank/DDBJ databases">
        <title>Draft Genome sequence of Marispirochaeta sp. strain JC444.</title>
        <authorList>
            <person name="Shivani Y."/>
            <person name="Subhash Y."/>
            <person name="Sasikala C."/>
            <person name="Ramana C."/>
        </authorList>
    </citation>
    <scope>NUCLEOTIDE SEQUENCE [LARGE SCALE GENOMIC DNA]</scope>
    <source>
        <strain evidence="2 3">JC444</strain>
    </source>
</reference>
<keyword evidence="3" id="KW-1185">Reference proteome</keyword>
<dbReference type="SUPFAM" id="SSF82693">
    <property type="entry name" value="Multidrug efflux transporter AcrB pore domain, PN1, PN2, PC1 and PC2 subdomains"/>
    <property type="match status" value="2"/>
</dbReference>
<dbReference type="EMBL" id="MWQY01000026">
    <property type="protein sequence ID" value="ORC31147.1"/>
    <property type="molecule type" value="Genomic_DNA"/>
</dbReference>
<feature type="transmembrane region" description="Helical" evidence="1">
    <location>
        <begin position="428"/>
        <end position="453"/>
    </location>
</feature>
<dbReference type="Gene3D" id="3.30.2090.10">
    <property type="entry name" value="Multidrug efflux transporter AcrB TolC docking domain, DN and DC subdomains"/>
    <property type="match status" value="2"/>
</dbReference>
<dbReference type="RefSeq" id="WP_083052746.1">
    <property type="nucleotide sequence ID" value="NZ_MWQY01000026.1"/>
</dbReference>
<dbReference type="STRING" id="1963862.B4O97_17185"/>
<dbReference type="GO" id="GO:0042910">
    <property type="term" value="F:xenobiotic transmembrane transporter activity"/>
    <property type="evidence" value="ECO:0007669"/>
    <property type="project" value="TreeGrafter"/>
</dbReference>
<dbReference type="AlphaFoldDB" id="A0A1Y1RTT9"/>
<keyword evidence="1" id="KW-0812">Transmembrane</keyword>
<dbReference type="Pfam" id="PF00873">
    <property type="entry name" value="ACR_tran"/>
    <property type="match status" value="1"/>
</dbReference>
<keyword evidence="1" id="KW-0472">Membrane</keyword>
<proteinExistence type="predicted"/>
<evidence type="ECO:0008006" key="4">
    <source>
        <dbReference type="Google" id="ProtNLM"/>
    </source>
</evidence>
<evidence type="ECO:0000313" key="2">
    <source>
        <dbReference type="EMBL" id="ORC31147.1"/>
    </source>
</evidence>
<feature type="transmembrane region" description="Helical" evidence="1">
    <location>
        <begin position="862"/>
        <end position="883"/>
    </location>
</feature>
<feature type="transmembrane region" description="Helical" evidence="1">
    <location>
        <begin position="360"/>
        <end position="380"/>
    </location>
</feature>
<dbReference type="SUPFAM" id="SSF82714">
    <property type="entry name" value="Multidrug efflux transporter AcrB TolC docking domain, DN and DC subdomains"/>
    <property type="match status" value="1"/>
</dbReference>
<dbReference type="PRINTS" id="PR00702">
    <property type="entry name" value="ACRIFLAVINRP"/>
</dbReference>
<feature type="transmembrane region" description="Helical" evidence="1">
    <location>
        <begin position="890"/>
        <end position="912"/>
    </location>
</feature>
<dbReference type="SUPFAM" id="SSF82866">
    <property type="entry name" value="Multidrug efflux transporter AcrB transmembrane domain"/>
    <property type="match status" value="2"/>
</dbReference>
<gene>
    <name evidence="2" type="ORF">B4O97_17185</name>
</gene>
<evidence type="ECO:0000256" key="1">
    <source>
        <dbReference type="SAM" id="Phobius"/>
    </source>
</evidence>
<sequence>MLRLIFKRQKVLILGFLLLCVLGIILVTELPVQLYPQTQRPRVRVRINYTGYSAVDFSRQYGEDVEAQFLTVEGVSTLEAEYRNDSGDFTLTFDWNTDSDTAKADVEAVMNTIRSLLPEDVRDDYWVRFFTGENAGFLLMGVRAPGISPKALYELIKSNLENQLSQVEDAELVEIVNIEDKEVEVLLNNAALLAYSLSINDVDAAFRRGHLPRPLGSIEDTERDFSVRNLTDINTIYDLENLIIADRGNVAIRLKDVADIRIRYTLPGQALVLDGAPAVRINATPKDGGNIRQMSQDVLEILETAIQDGVLPEDTAFQLYVDPAEYINRSIRNVVSAALLGAGLAMLIVLLTLGELRNTLLIGISIPVTMILSFILMYFFDVSLNLISLGGIALAVGMVIDPSIVVLENIHRHYSETPEIREPRHLMHIIITAVGEVAVPVTASTLTTVLVFLPISFTAPLTNAILGDQASTVIFALAFALLISLSLIPLVAFRLHPLKLSGNTEKPRGLTRFSLAFMHGLTRGYRGLLSFLIKTRVRAGGLIAGSFVLLALSVSLLLPLIPKEIISSPLSNRIIVFFRSMETEDRVEIVENIVPRLESMVHESLGDAVDRTFAQVSGRFNILFIDLVSSGHAEESLAALQRVFVSDNRFYYNVNMWDPAQLPLPRTNDLQLSVHGPEEAVKVNLLEEIRDLVNQSELYGRVFTDPATGVSNQLSLRLRREIIEGFGNLTESSLNTLTGRILRGTASMDFEDGQETITVAAEFPEASLDGIEMLENFLIHTSAGIVPLKHFYDFSRDTAVAGIASEDGEHIFRLYGRMLPGTPAAERVKNEESIRSILREKLALPPGYTLAFDNPQEELDEAIRSLFIALAASVALIYLVLAFQFNSLRLPLVILVTVPLGFIGVVLSLFVFKSSLNLNSLLGTILLAGVVVNNAIIMIDFYLRISSHHESKTDAITIAAGLRFPPIIITMLTTILGMLPLAIGLGEGSNIVQPLGIAVSGGLFISTLFTLFVVPAILSFIPKEQKET</sequence>
<name>A0A1Y1RTT9_9SPIO</name>
<organism evidence="2 3">
    <name type="scientific">Marispirochaeta aestuarii</name>
    <dbReference type="NCBI Taxonomy" id="1963862"/>
    <lineage>
        <taxon>Bacteria</taxon>
        <taxon>Pseudomonadati</taxon>
        <taxon>Spirochaetota</taxon>
        <taxon>Spirochaetia</taxon>
        <taxon>Spirochaetales</taxon>
        <taxon>Spirochaetaceae</taxon>
        <taxon>Marispirochaeta</taxon>
    </lineage>
</organism>
<dbReference type="OrthoDB" id="366306at2"/>
<dbReference type="InterPro" id="IPR027463">
    <property type="entry name" value="AcrB_DN_DC_subdom"/>
</dbReference>